<dbReference type="Proteomes" id="UP000386847">
    <property type="component" value="Chromosome"/>
</dbReference>
<feature type="domain" description="Glycosyl hydrolase family 13 catalytic" evidence="2">
    <location>
        <begin position="1"/>
        <end position="400"/>
    </location>
</feature>
<dbReference type="InterPro" id="IPR045857">
    <property type="entry name" value="O16G_dom_2"/>
</dbReference>
<dbReference type="InterPro" id="IPR006047">
    <property type="entry name" value="GH13_cat_dom"/>
</dbReference>
<name>A0A5Q2FF21_9ACTN</name>
<organism evidence="3 4">
    <name type="scientific">Raineyella fluvialis</name>
    <dbReference type="NCBI Taxonomy" id="2662261"/>
    <lineage>
        <taxon>Bacteria</taxon>
        <taxon>Bacillati</taxon>
        <taxon>Actinomycetota</taxon>
        <taxon>Actinomycetes</taxon>
        <taxon>Propionibacteriales</taxon>
        <taxon>Propionibacteriaceae</taxon>
        <taxon>Raineyella</taxon>
    </lineage>
</organism>
<dbReference type="PANTHER" id="PTHR10357:SF179">
    <property type="entry name" value="NEUTRAL AND BASIC AMINO ACID TRANSPORT PROTEIN RBAT"/>
    <property type="match status" value="1"/>
</dbReference>
<gene>
    <name evidence="3" type="ORF">Rai3103_00250</name>
</gene>
<dbReference type="SUPFAM" id="SSF51445">
    <property type="entry name" value="(Trans)glycosidases"/>
    <property type="match status" value="1"/>
</dbReference>
<dbReference type="InterPro" id="IPR017853">
    <property type="entry name" value="GH"/>
</dbReference>
<dbReference type="GO" id="GO:0009313">
    <property type="term" value="P:oligosaccharide catabolic process"/>
    <property type="evidence" value="ECO:0007669"/>
    <property type="project" value="TreeGrafter"/>
</dbReference>
<dbReference type="Gene3D" id="3.90.400.10">
    <property type="entry name" value="Oligo-1,6-glucosidase, Domain 2"/>
    <property type="match status" value="1"/>
</dbReference>
<comment type="similarity">
    <text evidence="1">Belongs to the glycosyl hydrolase 13 family.</text>
</comment>
<dbReference type="KEGG" id="rain:Rai3103_00250"/>
<dbReference type="GO" id="GO:0004556">
    <property type="term" value="F:alpha-amylase activity"/>
    <property type="evidence" value="ECO:0007669"/>
    <property type="project" value="TreeGrafter"/>
</dbReference>
<reference evidence="3 4" key="1">
    <citation type="submission" date="2019-10" db="EMBL/GenBank/DDBJ databases">
        <title>Genomic analysis of Raineyella sp. CBA3103.</title>
        <authorList>
            <person name="Roh S.W."/>
        </authorList>
    </citation>
    <scope>NUCLEOTIDE SEQUENCE [LARGE SCALE GENOMIC DNA]</scope>
    <source>
        <strain evidence="3 4">CBA3103</strain>
    </source>
</reference>
<dbReference type="PANTHER" id="PTHR10357">
    <property type="entry name" value="ALPHA-AMYLASE FAMILY MEMBER"/>
    <property type="match status" value="1"/>
</dbReference>
<sequence>MLQHLDHLVSLGIDAIWISPWYPSPLHDGGYDVADYCDIDPRYGTLAQADTLIARAHDNGLRIIIDLVPNHCSIDHPLFRAALAAGPGSPERDLFIFRDGRGPDGDQPPNNWPAHFGGSAWQRVVGPDGMPEQWYLHLFAPEQPDWNWTNPAVPAFFDDVLRFWFDRDVDGFRIDVADSCAKDMALPDLPAGTGGDVAGETKYPGHPFFDRPELEAIHRRWRMVADEYADTPQGPRIFVSEAYLGPTHRLAAYTTEGRLHMTFNFDALLTEWSYASQRAMIEATLAGYGAVGAPSTWVLGNHDQPRVVSRYGRTATGALFTAEDGLGRRAAKGPDRDEDLALGRRRARAAALLELALPGGAYVYQGDELGLQEVDLPDEVLQDPIWERSGHTVKGRDGCRVPLPWSGDRPPYGFSPEDATSPPWLPQPDWADRTVAAQAGDPASFLTLYREALAIRHRHPALGDGTLRWSADAPAGVLAFDREPGFSCWVNFGPAPVALPAGVTVLLTSAPSVTGDLAPDQAVWFTY</sequence>
<dbReference type="AlphaFoldDB" id="A0A5Q2FF21"/>
<proteinExistence type="inferred from homology"/>
<evidence type="ECO:0000313" key="3">
    <source>
        <dbReference type="EMBL" id="QGF25001.1"/>
    </source>
</evidence>
<evidence type="ECO:0000259" key="2">
    <source>
        <dbReference type="SMART" id="SM00642"/>
    </source>
</evidence>
<keyword evidence="4" id="KW-1185">Reference proteome</keyword>
<dbReference type="EMBL" id="CP045725">
    <property type="protein sequence ID" value="QGF25001.1"/>
    <property type="molecule type" value="Genomic_DNA"/>
</dbReference>
<protein>
    <submittedName>
        <fullName evidence="3">DUF3459 domain-containing protein</fullName>
    </submittedName>
</protein>
<evidence type="ECO:0000256" key="1">
    <source>
        <dbReference type="ARBA" id="ARBA00008061"/>
    </source>
</evidence>
<evidence type="ECO:0000313" key="4">
    <source>
        <dbReference type="Proteomes" id="UP000386847"/>
    </source>
</evidence>
<dbReference type="Gene3D" id="3.20.20.80">
    <property type="entry name" value="Glycosidases"/>
    <property type="match status" value="2"/>
</dbReference>
<accession>A0A5Q2FF21</accession>
<dbReference type="Pfam" id="PF00128">
    <property type="entry name" value="Alpha-amylase"/>
    <property type="match status" value="2"/>
</dbReference>
<dbReference type="SMART" id="SM00642">
    <property type="entry name" value="Aamy"/>
    <property type="match status" value="1"/>
</dbReference>